<sequence length="400" mass="46092">MSPRFSRCFSRLPELSAAGSKRIDAELENAIQGVRRMKSLMDESSKEHQELLHSLEQAKRGKEEAVRLARQKERELSARGERCNDSALALWERCKPCLRQRCLRFYSRTCRSGAGMVGRQLEEFLNHSSPISIWVDGERLDSLLERDERQEQQLEDLEERFGILEDGIDGIFRDSSQVQGRLHPFFQHPGHGFQHLFQPLFQMTQRMLEDAHGGWDNPLGSFGPESRNFSNDRMVCREIRRNSAGCLRMRDECEQCREILALDCGQADPSQQELREQLEDAVRVAERFTRRYDSLLREFQEEMLNTSGLLDQLNRQFGWVSRLANYSMGSDGFLQVTTVLSKAPNPEDPSAPPDTQVTVQLFDSEPLELTVPGDIPWDDPKFMEIVAEQALQHFKENAIE</sequence>
<name>A0A8C3RCF6_9PASS</name>
<evidence type="ECO:0000256" key="6">
    <source>
        <dbReference type="ARBA" id="ARBA00023180"/>
    </source>
</evidence>
<dbReference type="GO" id="GO:0042981">
    <property type="term" value="P:regulation of apoptotic process"/>
    <property type="evidence" value="ECO:0007669"/>
    <property type="project" value="TreeGrafter"/>
</dbReference>
<dbReference type="AlphaFoldDB" id="A0A8C3RCF6"/>
<dbReference type="GO" id="GO:0032436">
    <property type="term" value="P:positive regulation of proteasomal ubiquitin-dependent protein catabolic process"/>
    <property type="evidence" value="ECO:0007669"/>
    <property type="project" value="TreeGrafter"/>
</dbReference>
<dbReference type="GO" id="GO:0005615">
    <property type="term" value="C:extracellular space"/>
    <property type="evidence" value="ECO:0007669"/>
    <property type="project" value="TreeGrafter"/>
</dbReference>
<reference evidence="11" key="2">
    <citation type="submission" date="2025-09" db="UniProtKB">
        <authorList>
            <consortium name="Ensembl"/>
        </authorList>
    </citation>
    <scope>IDENTIFICATION</scope>
</reference>
<organism evidence="11 12">
    <name type="scientific">Cyanoderma ruficeps</name>
    <name type="common">rufous-capped babbler</name>
    <dbReference type="NCBI Taxonomy" id="181631"/>
    <lineage>
        <taxon>Eukaryota</taxon>
        <taxon>Metazoa</taxon>
        <taxon>Chordata</taxon>
        <taxon>Craniata</taxon>
        <taxon>Vertebrata</taxon>
        <taxon>Euteleostomi</taxon>
        <taxon>Archelosauria</taxon>
        <taxon>Archosauria</taxon>
        <taxon>Dinosauria</taxon>
        <taxon>Saurischia</taxon>
        <taxon>Theropoda</taxon>
        <taxon>Coelurosauria</taxon>
        <taxon>Aves</taxon>
        <taxon>Neognathae</taxon>
        <taxon>Neoaves</taxon>
        <taxon>Telluraves</taxon>
        <taxon>Australaves</taxon>
        <taxon>Passeriformes</taxon>
        <taxon>Sylvioidea</taxon>
        <taxon>Timaliidae</taxon>
        <taxon>Cyanoderma</taxon>
    </lineage>
</organism>
<evidence type="ECO:0000256" key="3">
    <source>
        <dbReference type="ARBA" id="ARBA00022525"/>
    </source>
</evidence>
<dbReference type="GO" id="GO:0051787">
    <property type="term" value="F:misfolded protein binding"/>
    <property type="evidence" value="ECO:0007669"/>
    <property type="project" value="TreeGrafter"/>
</dbReference>
<feature type="coiled-coil region" evidence="8">
    <location>
        <begin position="271"/>
        <end position="316"/>
    </location>
</feature>
<evidence type="ECO:0000313" key="12">
    <source>
        <dbReference type="Proteomes" id="UP000694396"/>
    </source>
</evidence>
<feature type="domain" description="Clusterin C-terminal" evidence="10">
    <location>
        <begin position="181"/>
        <end position="395"/>
    </location>
</feature>
<dbReference type="SMART" id="SM00035">
    <property type="entry name" value="CLa"/>
    <property type="match status" value="1"/>
</dbReference>
<comment type="similarity">
    <text evidence="2 7">Belongs to the clusterin family.</text>
</comment>
<dbReference type="SMART" id="SM00030">
    <property type="entry name" value="CLb"/>
    <property type="match status" value="1"/>
</dbReference>
<dbReference type="InterPro" id="IPR016015">
    <property type="entry name" value="Clusterin_C"/>
</dbReference>
<evidence type="ECO:0000256" key="5">
    <source>
        <dbReference type="ARBA" id="ARBA00023157"/>
    </source>
</evidence>
<dbReference type="PANTHER" id="PTHR10970">
    <property type="entry name" value="CLUSTERIN"/>
    <property type="match status" value="1"/>
</dbReference>
<feature type="domain" description="Clusterin N-terminal" evidence="9">
    <location>
        <begin position="6"/>
        <end position="206"/>
    </location>
</feature>
<keyword evidence="4" id="KW-0732">Signal</keyword>
<keyword evidence="5" id="KW-1015">Disulfide bond</keyword>
<keyword evidence="3" id="KW-0964">Secreted</keyword>
<dbReference type="InterPro" id="IPR000753">
    <property type="entry name" value="Clusterin-like"/>
</dbReference>
<evidence type="ECO:0000256" key="2">
    <source>
        <dbReference type="ARBA" id="ARBA00010069"/>
    </source>
</evidence>
<dbReference type="GO" id="GO:0005634">
    <property type="term" value="C:nucleus"/>
    <property type="evidence" value="ECO:0007669"/>
    <property type="project" value="TreeGrafter"/>
</dbReference>
<evidence type="ECO:0000313" key="11">
    <source>
        <dbReference type="Ensembl" id="ENSCRFP00000019373.1"/>
    </source>
</evidence>
<evidence type="ECO:0000256" key="7">
    <source>
        <dbReference type="RuleBase" id="RU000629"/>
    </source>
</evidence>
<dbReference type="Ensembl" id="ENSCRFT00000020020.1">
    <property type="protein sequence ID" value="ENSCRFP00000019373.1"/>
    <property type="gene ID" value="ENSCRFG00000014519.1"/>
</dbReference>
<keyword evidence="12" id="KW-1185">Reference proteome</keyword>
<dbReference type="Pfam" id="PF01093">
    <property type="entry name" value="Clusterin"/>
    <property type="match status" value="2"/>
</dbReference>
<accession>A0A8C3RCF6</accession>
<evidence type="ECO:0000259" key="10">
    <source>
        <dbReference type="SMART" id="SM00035"/>
    </source>
</evidence>
<proteinExistence type="inferred from homology"/>
<dbReference type="InterPro" id="IPR016014">
    <property type="entry name" value="Clusterin_N"/>
</dbReference>
<protein>
    <recommendedName>
        <fullName evidence="7">Clusterin</fullName>
    </recommendedName>
</protein>
<evidence type="ECO:0000256" key="4">
    <source>
        <dbReference type="ARBA" id="ARBA00022729"/>
    </source>
</evidence>
<feature type="coiled-coil region" evidence="8">
    <location>
        <begin position="45"/>
        <end position="75"/>
    </location>
</feature>
<keyword evidence="8" id="KW-0175">Coiled coil</keyword>
<evidence type="ECO:0000259" key="9">
    <source>
        <dbReference type="SMART" id="SM00030"/>
    </source>
</evidence>
<evidence type="ECO:0000256" key="8">
    <source>
        <dbReference type="SAM" id="Coils"/>
    </source>
</evidence>
<keyword evidence="6" id="KW-0325">Glycoprotein</keyword>
<dbReference type="PANTHER" id="PTHR10970:SF1">
    <property type="entry name" value="CLUSTERIN"/>
    <property type="match status" value="1"/>
</dbReference>
<comment type="subcellular location">
    <subcellularLocation>
        <location evidence="1">Secreted</location>
    </subcellularLocation>
</comment>
<reference evidence="11" key="1">
    <citation type="submission" date="2025-08" db="UniProtKB">
        <authorList>
            <consortium name="Ensembl"/>
        </authorList>
    </citation>
    <scope>IDENTIFICATION</scope>
</reference>
<dbReference type="Proteomes" id="UP000694396">
    <property type="component" value="Unplaced"/>
</dbReference>
<evidence type="ECO:0000256" key="1">
    <source>
        <dbReference type="ARBA" id="ARBA00004613"/>
    </source>
</evidence>